<evidence type="ECO:0000313" key="2">
    <source>
        <dbReference type="EMBL" id="SHJ12866.1"/>
    </source>
</evidence>
<keyword evidence="2" id="KW-0067">ATP-binding</keyword>
<dbReference type="InterPro" id="IPR052511">
    <property type="entry name" value="ATP-dep_Helicase"/>
</dbReference>
<accession>A0A1M6GSL2</accession>
<dbReference type="Pfam" id="PF00271">
    <property type="entry name" value="Helicase_C"/>
    <property type="match status" value="1"/>
</dbReference>
<dbReference type="InterPro" id="IPR027417">
    <property type="entry name" value="P-loop_NTPase"/>
</dbReference>
<dbReference type="STRING" id="1121420.SAMN02746098_05208"/>
<gene>
    <name evidence="2" type="ORF">SAMN02746098_05208</name>
</gene>
<dbReference type="PANTHER" id="PTHR47962:SF7">
    <property type="entry name" value="MITOCHONDRIAL ATP-DEPENDENT HELICASE IRC3-RELATED"/>
    <property type="match status" value="1"/>
</dbReference>
<sequence length="244" mass="28096">MFGNYDERELENLYVFEKAIAAKRVGFIIDALERYCLDRSEIIGIGFCLSKKHAEFMAQVFNKAGIASEFLVAESESAVRDSVKRRLVTKEITFVFVVDIYNEGIDIPEVNTVLFLRPTESLTVFLQQLGRGLRLCEGKEALTVLDFVGQAHQKYSFEDRFKALLSRSRKTIEQEIKTGFANVPRGCSIQLEKQAQDYILENIRNAINTKRNIISKLYDLIETKQELKVSEFFEGYQSYLNQML</sequence>
<dbReference type="PROSITE" id="PS51194">
    <property type="entry name" value="HELICASE_CTER"/>
    <property type="match status" value="1"/>
</dbReference>
<dbReference type="EMBL" id="FQXJ01000039">
    <property type="protein sequence ID" value="SHJ12866.1"/>
    <property type="molecule type" value="Genomic_DNA"/>
</dbReference>
<reference evidence="3" key="1">
    <citation type="submission" date="2016-11" db="EMBL/GenBank/DDBJ databases">
        <authorList>
            <person name="Varghese N."/>
            <person name="Submissions S."/>
        </authorList>
    </citation>
    <scope>NUCLEOTIDE SEQUENCE [LARGE SCALE GENOMIC DNA]</scope>
    <source>
        <strain evidence="3">DSM 15449</strain>
    </source>
</reference>
<protein>
    <submittedName>
        <fullName evidence="2">Helicase conserved C-terminal domain-containing protein</fullName>
    </submittedName>
</protein>
<dbReference type="CDD" id="cd18799">
    <property type="entry name" value="SF2_C_EcoAI-like"/>
    <property type="match status" value="1"/>
</dbReference>
<dbReference type="GO" id="GO:0016887">
    <property type="term" value="F:ATP hydrolysis activity"/>
    <property type="evidence" value="ECO:0007669"/>
    <property type="project" value="TreeGrafter"/>
</dbReference>
<dbReference type="AlphaFoldDB" id="A0A1M6GSL2"/>
<dbReference type="InterPro" id="IPR001650">
    <property type="entry name" value="Helicase_C-like"/>
</dbReference>
<evidence type="ECO:0000259" key="1">
    <source>
        <dbReference type="PROSITE" id="PS51194"/>
    </source>
</evidence>
<dbReference type="SMART" id="SM00490">
    <property type="entry name" value="HELICc"/>
    <property type="match status" value="1"/>
</dbReference>
<dbReference type="GO" id="GO:0003677">
    <property type="term" value="F:DNA binding"/>
    <property type="evidence" value="ECO:0007669"/>
    <property type="project" value="TreeGrafter"/>
</dbReference>
<organism evidence="2 3">
    <name type="scientific">Desulfosporosinus lacus DSM 15449</name>
    <dbReference type="NCBI Taxonomy" id="1121420"/>
    <lineage>
        <taxon>Bacteria</taxon>
        <taxon>Bacillati</taxon>
        <taxon>Bacillota</taxon>
        <taxon>Clostridia</taxon>
        <taxon>Eubacteriales</taxon>
        <taxon>Desulfitobacteriaceae</taxon>
        <taxon>Desulfosporosinus</taxon>
    </lineage>
</organism>
<feature type="domain" description="Helicase C-terminal" evidence="1">
    <location>
        <begin position="31"/>
        <end position="184"/>
    </location>
</feature>
<dbReference type="SUPFAM" id="SSF52540">
    <property type="entry name" value="P-loop containing nucleoside triphosphate hydrolases"/>
    <property type="match status" value="1"/>
</dbReference>
<keyword evidence="2" id="KW-0378">Hydrolase</keyword>
<dbReference type="GO" id="GO:0004386">
    <property type="term" value="F:helicase activity"/>
    <property type="evidence" value="ECO:0007669"/>
    <property type="project" value="UniProtKB-KW"/>
</dbReference>
<dbReference type="PANTHER" id="PTHR47962">
    <property type="entry name" value="ATP-DEPENDENT HELICASE LHR-RELATED-RELATED"/>
    <property type="match status" value="1"/>
</dbReference>
<dbReference type="Proteomes" id="UP000183954">
    <property type="component" value="Unassembled WGS sequence"/>
</dbReference>
<keyword evidence="3" id="KW-1185">Reference proteome</keyword>
<dbReference type="Gene3D" id="3.40.50.300">
    <property type="entry name" value="P-loop containing nucleotide triphosphate hydrolases"/>
    <property type="match status" value="1"/>
</dbReference>
<proteinExistence type="predicted"/>
<name>A0A1M6GSL2_9FIRM</name>
<keyword evidence="2" id="KW-0547">Nucleotide-binding</keyword>
<keyword evidence="2" id="KW-0347">Helicase</keyword>
<evidence type="ECO:0000313" key="3">
    <source>
        <dbReference type="Proteomes" id="UP000183954"/>
    </source>
</evidence>